<dbReference type="GO" id="GO:0016491">
    <property type="term" value="F:oxidoreductase activity"/>
    <property type="evidence" value="ECO:0007669"/>
    <property type="project" value="UniProtKB-KW"/>
</dbReference>
<dbReference type="OrthoDB" id="5371740at2759"/>
<sequence>MASDKYTGTVPVVPRAHFDQTTLRGKSVVITGGASGLGEEFVRTFASAGAFVTISDFNSERGQKLSHELGQNVQFVQCDVTRWSDQVAVFKAAVSQSPSKSCDIVLANAGISGPDPPDTLLSNHLDSEEPVEPNLKILNTNCIGVIYTVKLAMHYFNRQPETLGRDRCIILTGSLASYLDQPGSPQYNVSKWGVRALMRCLRRTSWQTNFRINLIAPWYIRTPILTAEVQRHVESKGVDFALSSDAAAAVLHLASDKTINGKTTCRALGIVPHSFNEQGYIDLQHDDYPEDDFLREWQEVVLNTSHRTAVSIACSNILCRKR</sequence>
<dbReference type="InterPro" id="IPR036291">
    <property type="entry name" value="NAD(P)-bd_dom_sf"/>
</dbReference>
<dbReference type="InterPro" id="IPR020904">
    <property type="entry name" value="Sc_DH/Rdtase_CS"/>
</dbReference>
<dbReference type="PRINTS" id="PR00081">
    <property type="entry name" value="GDHRDH"/>
</dbReference>
<dbReference type="PANTHER" id="PTHR43180">
    <property type="entry name" value="3-OXOACYL-(ACYL-CARRIER-PROTEIN) REDUCTASE (AFU_ORTHOLOGUE AFUA_6G11210)"/>
    <property type="match status" value="1"/>
</dbReference>
<evidence type="ECO:0000256" key="1">
    <source>
        <dbReference type="ARBA" id="ARBA00006484"/>
    </source>
</evidence>
<dbReference type="PROSITE" id="PS00061">
    <property type="entry name" value="ADH_SHORT"/>
    <property type="match status" value="1"/>
</dbReference>
<dbReference type="Pfam" id="PF00106">
    <property type="entry name" value="adh_short"/>
    <property type="match status" value="1"/>
</dbReference>
<name>A0A8E2EBE8_9PEZI</name>
<evidence type="ECO:0000256" key="3">
    <source>
        <dbReference type="ARBA" id="ARBA00023002"/>
    </source>
</evidence>
<gene>
    <name evidence="4" type="ORF">K432DRAFT_296622</name>
</gene>
<dbReference type="Proteomes" id="UP000250266">
    <property type="component" value="Unassembled WGS sequence"/>
</dbReference>
<reference evidence="4 5" key="1">
    <citation type="journal article" date="2016" name="Nat. Commun.">
        <title>Ectomycorrhizal ecology is imprinted in the genome of the dominant symbiotic fungus Cenococcum geophilum.</title>
        <authorList>
            <consortium name="DOE Joint Genome Institute"/>
            <person name="Peter M."/>
            <person name="Kohler A."/>
            <person name="Ohm R.A."/>
            <person name="Kuo A."/>
            <person name="Krutzmann J."/>
            <person name="Morin E."/>
            <person name="Arend M."/>
            <person name="Barry K.W."/>
            <person name="Binder M."/>
            <person name="Choi C."/>
            <person name="Clum A."/>
            <person name="Copeland A."/>
            <person name="Grisel N."/>
            <person name="Haridas S."/>
            <person name="Kipfer T."/>
            <person name="LaButti K."/>
            <person name="Lindquist E."/>
            <person name="Lipzen A."/>
            <person name="Maire R."/>
            <person name="Meier B."/>
            <person name="Mihaltcheva S."/>
            <person name="Molinier V."/>
            <person name="Murat C."/>
            <person name="Poggeler S."/>
            <person name="Quandt C.A."/>
            <person name="Sperisen C."/>
            <person name="Tritt A."/>
            <person name="Tisserant E."/>
            <person name="Crous P.W."/>
            <person name="Henrissat B."/>
            <person name="Nehls U."/>
            <person name="Egli S."/>
            <person name="Spatafora J.W."/>
            <person name="Grigoriev I.V."/>
            <person name="Martin F.M."/>
        </authorList>
    </citation>
    <scope>NUCLEOTIDE SEQUENCE [LARGE SCALE GENOMIC DNA]</scope>
    <source>
        <strain evidence="4 5">CBS 459.81</strain>
    </source>
</reference>
<dbReference type="AlphaFoldDB" id="A0A8E2EBE8"/>
<dbReference type="InterPro" id="IPR002347">
    <property type="entry name" value="SDR_fam"/>
</dbReference>
<keyword evidence="3" id="KW-0560">Oxidoreductase</keyword>
<evidence type="ECO:0000313" key="4">
    <source>
        <dbReference type="EMBL" id="OCK80941.1"/>
    </source>
</evidence>
<dbReference type="EMBL" id="KV744939">
    <property type="protein sequence ID" value="OCK80941.1"/>
    <property type="molecule type" value="Genomic_DNA"/>
</dbReference>
<dbReference type="Gene3D" id="3.40.50.720">
    <property type="entry name" value="NAD(P)-binding Rossmann-like Domain"/>
    <property type="match status" value="1"/>
</dbReference>
<dbReference type="SUPFAM" id="SSF51735">
    <property type="entry name" value="NAD(P)-binding Rossmann-fold domains"/>
    <property type="match status" value="1"/>
</dbReference>
<evidence type="ECO:0000313" key="5">
    <source>
        <dbReference type="Proteomes" id="UP000250266"/>
    </source>
</evidence>
<accession>A0A8E2EBE8</accession>
<comment type="similarity">
    <text evidence="1">Belongs to the short-chain dehydrogenases/reductases (SDR) family.</text>
</comment>
<protein>
    <submittedName>
        <fullName evidence="4">Short chain dehydrogenase reductase</fullName>
    </submittedName>
</protein>
<dbReference type="PANTHER" id="PTHR43180:SF31">
    <property type="entry name" value="CHAIN DEHYDROGENASE_REDUCTASE, PUTATIVE (AFU_ORTHOLOGUE AFUA_2G16570)-RELATED"/>
    <property type="match status" value="1"/>
</dbReference>
<proteinExistence type="inferred from homology"/>
<evidence type="ECO:0000256" key="2">
    <source>
        <dbReference type="ARBA" id="ARBA00022857"/>
    </source>
</evidence>
<organism evidence="4 5">
    <name type="scientific">Lepidopterella palustris CBS 459.81</name>
    <dbReference type="NCBI Taxonomy" id="1314670"/>
    <lineage>
        <taxon>Eukaryota</taxon>
        <taxon>Fungi</taxon>
        <taxon>Dikarya</taxon>
        <taxon>Ascomycota</taxon>
        <taxon>Pezizomycotina</taxon>
        <taxon>Dothideomycetes</taxon>
        <taxon>Pleosporomycetidae</taxon>
        <taxon>Mytilinidiales</taxon>
        <taxon>Argynnaceae</taxon>
        <taxon>Lepidopterella</taxon>
    </lineage>
</organism>
<keyword evidence="2" id="KW-0521">NADP</keyword>
<keyword evidence="5" id="KW-1185">Reference proteome</keyword>